<dbReference type="HOGENOM" id="CLU_076902_6_0_1"/>
<dbReference type="Proteomes" id="UP000005018">
    <property type="component" value="Chromosome 7"/>
</dbReference>
<dbReference type="OrthoDB" id="429711at2759"/>
<keyword evidence="5" id="KW-0694">RNA-binding</keyword>
<evidence type="ECO:0000313" key="11">
    <source>
        <dbReference type="Proteomes" id="UP000005018"/>
    </source>
</evidence>
<gene>
    <name evidence="10" type="ORF">CORT_0G00330</name>
</gene>
<evidence type="ECO:0000256" key="1">
    <source>
        <dbReference type="ARBA" id="ARBA00004123"/>
    </source>
</evidence>
<keyword evidence="7" id="KW-0539">Nucleus</keyword>
<sequence length="96" mass="10594">MSEETTVEGISGTIPQQVLPLEVIDRSIGKKVRILMTSDKEFRGTLIGFDDYVNMVLEDVTVVTDNNDKDEQDVIVKKMLLNGGQVAMIIPDVVNA</sequence>
<dbReference type="RefSeq" id="XP_003870851.1">
    <property type="nucleotide sequence ID" value="XM_003870802.1"/>
</dbReference>
<dbReference type="GO" id="GO:0046540">
    <property type="term" value="C:U4/U6 x U5 tri-snRNP complex"/>
    <property type="evidence" value="ECO:0007669"/>
    <property type="project" value="TreeGrafter"/>
</dbReference>
<protein>
    <recommendedName>
        <fullName evidence="9">Sm domain-containing protein</fullName>
    </recommendedName>
</protein>
<feature type="domain" description="Sm" evidence="9">
    <location>
        <begin position="19"/>
        <end position="95"/>
    </location>
</feature>
<reference evidence="10 11" key="1">
    <citation type="journal article" date="2012" name="PLoS ONE">
        <title>Sequence and analysis of the genome of the pathogenic yeast Candida orthopsilosis.</title>
        <authorList>
            <person name="Riccombeni A."/>
            <person name="Vidanes G."/>
            <person name="Proux-Wera E."/>
            <person name="Wolfe K.H."/>
            <person name="Butler G."/>
        </authorList>
    </citation>
    <scope>NUCLEOTIDE SEQUENCE [LARGE SCALE GENOMIC DNA]</scope>
    <source>
        <strain evidence="10 11">Co 90-125</strain>
    </source>
</reference>
<proteinExistence type="inferred from homology"/>
<name>H8X9Q7_CANO9</name>
<dbReference type="InterPro" id="IPR033871">
    <property type="entry name" value="LSm5"/>
</dbReference>
<dbReference type="Pfam" id="PF01423">
    <property type="entry name" value="LSM"/>
    <property type="match status" value="1"/>
</dbReference>
<dbReference type="InterPro" id="IPR010920">
    <property type="entry name" value="LSM_dom_sf"/>
</dbReference>
<dbReference type="KEGG" id="cot:CORT_0G00330"/>
<keyword evidence="8" id="KW-0687">Ribonucleoprotein</keyword>
<comment type="similarity">
    <text evidence="2">Belongs to the snRNP Sm proteins family.</text>
</comment>
<dbReference type="GO" id="GO:1990726">
    <property type="term" value="C:Lsm1-7-Pat1 complex"/>
    <property type="evidence" value="ECO:0007669"/>
    <property type="project" value="TreeGrafter"/>
</dbReference>
<dbReference type="InterPro" id="IPR047575">
    <property type="entry name" value="Sm"/>
</dbReference>
<keyword evidence="6" id="KW-0508">mRNA splicing</keyword>
<keyword evidence="4" id="KW-0747">Spliceosome</keyword>
<dbReference type="GeneID" id="14542004"/>
<evidence type="ECO:0000256" key="4">
    <source>
        <dbReference type="ARBA" id="ARBA00022728"/>
    </source>
</evidence>
<evidence type="ECO:0000259" key="9">
    <source>
        <dbReference type="PROSITE" id="PS52002"/>
    </source>
</evidence>
<keyword evidence="11" id="KW-1185">Reference proteome</keyword>
<dbReference type="GO" id="GO:0003723">
    <property type="term" value="F:RNA binding"/>
    <property type="evidence" value="ECO:0007669"/>
    <property type="project" value="UniProtKB-KW"/>
</dbReference>
<organism evidence="10 11">
    <name type="scientific">Candida orthopsilosis (strain 90-125)</name>
    <name type="common">Yeast</name>
    <dbReference type="NCBI Taxonomy" id="1136231"/>
    <lineage>
        <taxon>Eukaryota</taxon>
        <taxon>Fungi</taxon>
        <taxon>Dikarya</taxon>
        <taxon>Ascomycota</taxon>
        <taxon>Saccharomycotina</taxon>
        <taxon>Pichiomycetes</taxon>
        <taxon>Debaryomycetaceae</taxon>
        <taxon>Candida/Lodderomyces clade</taxon>
        <taxon>Candida</taxon>
    </lineage>
</organism>
<dbReference type="InterPro" id="IPR001163">
    <property type="entry name" value="Sm_dom_euk/arc"/>
</dbReference>
<evidence type="ECO:0000256" key="5">
    <source>
        <dbReference type="ARBA" id="ARBA00022884"/>
    </source>
</evidence>
<dbReference type="SMART" id="SM00651">
    <property type="entry name" value="Sm"/>
    <property type="match status" value="1"/>
</dbReference>
<comment type="subcellular location">
    <subcellularLocation>
        <location evidence="1">Nucleus</location>
    </subcellularLocation>
</comment>
<dbReference type="PANTHER" id="PTHR20971">
    <property type="entry name" value="U6 SNRNA-ASSOCIATED PROTEIN"/>
    <property type="match status" value="1"/>
</dbReference>
<evidence type="ECO:0000256" key="3">
    <source>
        <dbReference type="ARBA" id="ARBA00022664"/>
    </source>
</evidence>
<dbReference type="GO" id="GO:0005681">
    <property type="term" value="C:spliceosomal complex"/>
    <property type="evidence" value="ECO:0007669"/>
    <property type="project" value="UniProtKB-KW"/>
</dbReference>
<dbReference type="GO" id="GO:0000398">
    <property type="term" value="P:mRNA splicing, via spliceosome"/>
    <property type="evidence" value="ECO:0007669"/>
    <property type="project" value="TreeGrafter"/>
</dbReference>
<dbReference type="AlphaFoldDB" id="H8X9Q7"/>
<dbReference type="SUPFAM" id="SSF50182">
    <property type="entry name" value="Sm-like ribonucleoproteins"/>
    <property type="match status" value="1"/>
</dbReference>
<evidence type="ECO:0000256" key="8">
    <source>
        <dbReference type="ARBA" id="ARBA00023274"/>
    </source>
</evidence>
<evidence type="ECO:0000313" key="10">
    <source>
        <dbReference type="EMBL" id="CCG24723.1"/>
    </source>
</evidence>
<dbReference type="GO" id="GO:0005688">
    <property type="term" value="C:U6 snRNP"/>
    <property type="evidence" value="ECO:0007669"/>
    <property type="project" value="TreeGrafter"/>
</dbReference>
<dbReference type="PANTHER" id="PTHR20971:SF0">
    <property type="entry name" value="U6 SNRNA-ASSOCIATED SM-LIKE PROTEIN LSM5"/>
    <property type="match status" value="1"/>
</dbReference>
<evidence type="ECO:0000256" key="7">
    <source>
        <dbReference type="ARBA" id="ARBA00023242"/>
    </source>
</evidence>
<evidence type="ECO:0000256" key="2">
    <source>
        <dbReference type="ARBA" id="ARBA00006850"/>
    </source>
</evidence>
<keyword evidence="3" id="KW-0507">mRNA processing</keyword>
<dbReference type="PROSITE" id="PS52002">
    <property type="entry name" value="SM"/>
    <property type="match status" value="1"/>
</dbReference>
<dbReference type="EMBL" id="HE681725">
    <property type="protein sequence ID" value="CCG24723.1"/>
    <property type="molecule type" value="Genomic_DNA"/>
</dbReference>
<accession>H8X9Q7</accession>
<dbReference type="Gene3D" id="2.30.30.100">
    <property type="match status" value="1"/>
</dbReference>
<evidence type="ECO:0000256" key="6">
    <source>
        <dbReference type="ARBA" id="ARBA00023187"/>
    </source>
</evidence>
<dbReference type="eggNOG" id="KOG1775">
    <property type="taxonomic scope" value="Eukaryota"/>
</dbReference>